<sequence length="126" mass="14408">MSTNVGESLNECGVSRKTATGENTIHDLLNRKDVGDKKIDEKPEENITKVCLKMIVDKKDGSSSYSNGSLQIARAVSVQRMELKELLIAFWILERNAHFFNQRNEHRKLMRVELRLKGVDNDNFCV</sequence>
<dbReference type="Proteomes" id="UP000054783">
    <property type="component" value="Unassembled WGS sequence"/>
</dbReference>
<evidence type="ECO:0000313" key="1">
    <source>
        <dbReference type="EMBL" id="KRY07021.1"/>
    </source>
</evidence>
<name>A0A0V0Z3Q2_9BILA</name>
<proteinExistence type="predicted"/>
<comment type="caution">
    <text evidence="1">The sequence shown here is derived from an EMBL/GenBank/DDBJ whole genome shotgun (WGS) entry which is preliminary data.</text>
</comment>
<organism evidence="1 2">
    <name type="scientific">Trichinella patagoniensis</name>
    <dbReference type="NCBI Taxonomy" id="990121"/>
    <lineage>
        <taxon>Eukaryota</taxon>
        <taxon>Metazoa</taxon>
        <taxon>Ecdysozoa</taxon>
        <taxon>Nematoda</taxon>
        <taxon>Enoplea</taxon>
        <taxon>Dorylaimia</taxon>
        <taxon>Trichinellida</taxon>
        <taxon>Trichinellidae</taxon>
        <taxon>Trichinella</taxon>
    </lineage>
</organism>
<accession>A0A0V0Z3Q2</accession>
<evidence type="ECO:0000313" key="2">
    <source>
        <dbReference type="Proteomes" id="UP000054783"/>
    </source>
</evidence>
<protein>
    <submittedName>
        <fullName evidence="1">Uncharacterized protein</fullName>
    </submittedName>
</protein>
<keyword evidence="2" id="KW-1185">Reference proteome</keyword>
<dbReference type="AlphaFoldDB" id="A0A0V0Z3Q2"/>
<gene>
    <name evidence="1" type="ORF">T12_15805</name>
</gene>
<reference evidence="1 2" key="1">
    <citation type="submission" date="2015-01" db="EMBL/GenBank/DDBJ databases">
        <title>Evolution of Trichinella species and genotypes.</title>
        <authorList>
            <person name="Korhonen P.K."/>
            <person name="Edoardo P."/>
            <person name="Giuseppe L.R."/>
            <person name="Gasser R.B."/>
        </authorList>
    </citation>
    <scope>NUCLEOTIDE SEQUENCE [LARGE SCALE GENOMIC DNA]</scope>
    <source>
        <strain evidence="1">ISS2496</strain>
    </source>
</reference>
<dbReference type="EMBL" id="JYDQ01000580">
    <property type="protein sequence ID" value="KRY07021.1"/>
    <property type="molecule type" value="Genomic_DNA"/>
</dbReference>